<evidence type="ECO:0000256" key="5">
    <source>
        <dbReference type="ARBA" id="ARBA00036735"/>
    </source>
</evidence>
<dbReference type="Pfam" id="PF01187">
    <property type="entry name" value="MIF"/>
    <property type="match status" value="1"/>
</dbReference>
<evidence type="ECO:0000256" key="10">
    <source>
        <dbReference type="ARBA" id="ARBA00041912"/>
    </source>
</evidence>
<comment type="subcellular location">
    <subcellularLocation>
        <location evidence="1">Secreted</location>
    </subcellularLocation>
</comment>
<evidence type="ECO:0000256" key="7">
    <source>
        <dbReference type="ARBA" id="ARBA00038932"/>
    </source>
</evidence>
<dbReference type="Gene3D" id="3.30.429.10">
    <property type="entry name" value="Macrophage Migration Inhibitory Factor"/>
    <property type="match status" value="1"/>
</dbReference>
<evidence type="ECO:0000256" key="9">
    <source>
        <dbReference type="ARBA" id="ARBA00041631"/>
    </source>
</evidence>
<dbReference type="OrthoDB" id="5769863at2"/>
<dbReference type="PANTHER" id="PTHR11954:SF6">
    <property type="entry name" value="MACROPHAGE MIGRATION INHIBITORY FACTOR"/>
    <property type="match status" value="1"/>
</dbReference>
<keyword evidence="13" id="KW-1185">Reference proteome</keyword>
<dbReference type="SUPFAM" id="SSF55331">
    <property type="entry name" value="Tautomerase/MIF"/>
    <property type="match status" value="1"/>
</dbReference>
<dbReference type="GO" id="GO:0050178">
    <property type="term" value="F:phenylpyruvate tautomerase activity"/>
    <property type="evidence" value="ECO:0007669"/>
    <property type="project" value="UniProtKB-EC"/>
</dbReference>
<evidence type="ECO:0000256" key="6">
    <source>
        <dbReference type="ARBA" id="ARBA00036823"/>
    </source>
</evidence>
<accession>A0A1I4KEF5</accession>
<dbReference type="InterPro" id="IPR001398">
    <property type="entry name" value="Macrophage_inhib_fac"/>
</dbReference>
<dbReference type="AlphaFoldDB" id="A0A1I4KEF5"/>
<evidence type="ECO:0000256" key="4">
    <source>
        <dbReference type="ARBA" id="ARBA00023235"/>
    </source>
</evidence>
<dbReference type="GO" id="GO:0005125">
    <property type="term" value="F:cytokine activity"/>
    <property type="evidence" value="ECO:0007669"/>
    <property type="project" value="UniProtKB-KW"/>
</dbReference>
<evidence type="ECO:0000256" key="11">
    <source>
        <dbReference type="ARBA" id="ARBA00042730"/>
    </source>
</evidence>
<evidence type="ECO:0000256" key="8">
    <source>
        <dbReference type="ARBA" id="ARBA00039086"/>
    </source>
</evidence>
<evidence type="ECO:0000313" key="13">
    <source>
        <dbReference type="Proteomes" id="UP000199006"/>
    </source>
</evidence>
<gene>
    <name evidence="12" type="ORF">SAMN02983006_01992</name>
</gene>
<evidence type="ECO:0000256" key="3">
    <source>
        <dbReference type="ARBA" id="ARBA00022525"/>
    </source>
</evidence>
<dbReference type="EC" id="5.3.3.12" evidence="7"/>
<dbReference type="GO" id="GO:0004167">
    <property type="term" value="F:dopachrome isomerase activity"/>
    <property type="evidence" value="ECO:0007669"/>
    <property type="project" value="UniProtKB-EC"/>
</dbReference>
<organism evidence="12 13">
    <name type="scientific">Halanaerobium salsuginis</name>
    <dbReference type="NCBI Taxonomy" id="29563"/>
    <lineage>
        <taxon>Bacteria</taxon>
        <taxon>Bacillati</taxon>
        <taxon>Bacillota</taxon>
        <taxon>Clostridia</taxon>
        <taxon>Halanaerobiales</taxon>
        <taxon>Halanaerobiaceae</taxon>
        <taxon>Halanaerobium</taxon>
    </lineage>
</organism>
<name>A0A1I4KEF5_9FIRM</name>
<evidence type="ECO:0000313" key="12">
    <source>
        <dbReference type="EMBL" id="SFL77120.1"/>
    </source>
</evidence>
<dbReference type="EMBL" id="FOTI01000030">
    <property type="protein sequence ID" value="SFL77120.1"/>
    <property type="molecule type" value="Genomic_DNA"/>
</dbReference>
<keyword evidence="2" id="KW-0202">Cytokine</keyword>
<keyword evidence="4" id="KW-0413">Isomerase</keyword>
<dbReference type="RefSeq" id="WP_089862062.1">
    <property type="nucleotide sequence ID" value="NZ_FOTI01000030.1"/>
</dbReference>
<evidence type="ECO:0000256" key="2">
    <source>
        <dbReference type="ARBA" id="ARBA00022514"/>
    </source>
</evidence>
<comment type="catalytic activity">
    <reaction evidence="5">
        <text>3-phenylpyruvate = enol-phenylpyruvate</text>
        <dbReference type="Rhea" id="RHEA:17097"/>
        <dbReference type="ChEBI" id="CHEBI:16815"/>
        <dbReference type="ChEBI" id="CHEBI:18005"/>
        <dbReference type="EC" id="5.3.2.1"/>
    </reaction>
</comment>
<keyword evidence="3" id="KW-0964">Secreted</keyword>
<dbReference type="EC" id="5.3.2.1" evidence="8"/>
<dbReference type="Proteomes" id="UP000199006">
    <property type="component" value="Unassembled WGS sequence"/>
</dbReference>
<dbReference type="GO" id="GO:0005615">
    <property type="term" value="C:extracellular space"/>
    <property type="evidence" value="ECO:0007669"/>
    <property type="project" value="UniProtKB-KW"/>
</dbReference>
<dbReference type="PANTHER" id="PTHR11954">
    <property type="entry name" value="D-DOPACHROME DECARBOXYLASE"/>
    <property type="match status" value="1"/>
</dbReference>
<reference evidence="12 13" key="1">
    <citation type="submission" date="2016-10" db="EMBL/GenBank/DDBJ databases">
        <authorList>
            <person name="de Groot N.N."/>
        </authorList>
    </citation>
    <scope>NUCLEOTIDE SEQUENCE [LARGE SCALE GENOMIC DNA]</scope>
    <source>
        <strain evidence="12 13">ATCC 51327</strain>
    </source>
</reference>
<dbReference type="STRING" id="29563.SAMN02983006_01992"/>
<comment type="catalytic activity">
    <reaction evidence="6">
        <text>L-dopachrome = 5,6-dihydroxyindole-2-carboxylate</text>
        <dbReference type="Rhea" id="RHEA:13041"/>
        <dbReference type="ChEBI" id="CHEBI:16875"/>
        <dbReference type="ChEBI" id="CHEBI:57509"/>
        <dbReference type="EC" id="5.3.3.12"/>
    </reaction>
</comment>
<protein>
    <recommendedName>
        <fullName evidence="11">L-dopachrome isomerase</fullName>
        <ecNumber evidence="8">5.3.2.1</ecNumber>
        <ecNumber evidence="7">5.3.3.12</ecNumber>
    </recommendedName>
    <alternativeName>
        <fullName evidence="9">L-dopachrome tautomerase</fullName>
    </alternativeName>
    <alternativeName>
        <fullName evidence="10">Phenylpyruvate tautomerase</fullName>
    </alternativeName>
</protein>
<dbReference type="InterPro" id="IPR014347">
    <property type="entry name" value="Tautomerase/MIF_sf"/>
</dbReference>
<sequence>MPYLKLQTNQELADETALLKKLSAKLAAELGKPETYIMTALESNFSLTFAGSTEPAAFVELKSIGLEETATSQLSAVICDFISTELEISPDRIYIEFASVSGSMWGWKGSTF</sequence>
<proteinExistence type="predicted"/>
<evidence type="ECO:0000256" key="1">
    <source>
        <dbReference type="ARBA" id="ARBA00004613"/>
    </source>
</evidence>